<dbReference type="Pfam" id="PF05940">
    <property type="entry name" value="NnrS"/>
    <property type="match status" value="1"/>
</dbReference>
<gene>
    <name evidence="2" type="ORF">EDD55_10526</name>
</gene>
<evidence type="ECO:0000313" key="3">
    <source>
        <dbReference type="Proteomes" id="UP000295304"/>
    </source>
</evidence>
<dbReference type="EMBL" id="SLZW01000005">
    <property type="protein sequence ID" value="TCS62481.1"/>
    <property type="molecule type" value="Genomic_DNA"/>
</dbReference>
<feature type="transmembrane region" description="Helical" evidence="1">
    <location>
        <begin position="152"/>
        <end position="168"/>
    </location>
</feature>
<feature type="transmembrane region" description="Helical" evidence="1">
    <location>
        <begin position="349"/>
        <end position="370"/>
    </location>
</feature>
<comment type="caution">
    <text evidence="2">The sequence shown here is derived from an EMBL/GenBank/DDBJ whole genome shotgun (WGS) entry which is preliminary data.</text>
</comment>
<feature type="transmembrane region" description="Helical" evidence="1">
    <location>
        <begin position="188"/>
        <end position="208"/>
    </location>
</feature>
<feature type="transmembrane region" description="Helical" evidence="1">
    <location>
        <begin position="121"/>
        <end position="140"/>
    </location>
</feature>
<evidence type="ECO:0000256" key="1">
    <source>
        <dbReference type="SAM" id="Phobius"/>
    </source>
</evidence>
<reference evidence="2 3" key="1">
    <citation type="submission" date="2019-03" db="EMBL/GenBank/DDBJ databases">
        <title>Genomic Encyclopedia of Type Strains, Phase IV (KMG-IV): sequencing the most valuable type-strain genomes for metagenomic binning, comparative biology and taxonomic classification.</title>
        <authorList>
            <person name="Goeker M."/>
        </authorList>
    </citation>
    <scope>NUCLEOTIDE SEQUENCE [LARGE SCALE GENOMIC DNA]</scope>
    <source>
        <strain evidence="2 3">DSM 101688</strain>
    </source>
</reference>
<feature type="transmembrane region" description="Helical" evidence="1">
    <location>
        <begin position="29"/>
        <end position="49"/>
    </location>
</feature>
<protein>
    <submittedName>
        <fullName evidence="2">Uncharacterized protein involved in response to NO</fullName>
    </submittedName>
</protein>
<feature type="transmembrane region" description="Helical" evidence="1">
    <location>
        <begin position="69"/>
        <end position="87"/>
    </location>
</feature>
<organism evidence="2 3">
    <name type="scientific">Varunaivibrio sulfuroxidans</name>
    <dbReference type="NCBI Taxonomy" id="1773489"/>
    <lineage>
        <taxon>Bacteria</taxon>
        <taxon>Pseudomonadati</taxon>
        <taxon>Pseudomonadota</taxon>
        <taxon>Alphaproteobacteria</taxon>
        <taxon>Rhodospirillales</taxon>
        <taxon>Magnetovibrionaceae</taxon>
        <taxon>Varunaivibrio</taxon>
    </lineage>
</organism>
<dbReference type="Proteomes" id="UP000295304">
    <property type="component" value="Unassembled WGS sequence"/>
</dbReference>
<evidence type="ECO:0000313" key="2">
    <source>
        <dbReference type="EMBL" id="TCS62481.1"/>
    </source>
</evidence>
<dbReference type="AlphaFoldDB" id="A0A4V2UNK9"/>
<keyword evidence="1" id="KW-0472">Membrane</keyword>
<keyword evidence="1" id="KW-1133">Transmembrane helix</keyword>
<feature type="transmembrane region" description="Helical" evidence="1">
    <location>
        <begin position="390"/>
        <end position="407"/>
    </location>
</feature>
<feature type="transmembrane region" description="Helical" evidence="1">
    <location>
        <begin position="284"/>
        <end position="310"/>
    </location>
</feature>
<accession>A0A4V2UNK9</accession>
<sequence>MATPITPTPHVSPSPPSHFALFASGFRPFFLAAGIQGVLAMVVWVLLYGGRASLPITASPAVWHGHEMLYGYAMAAISGFLLTVVPNWTGQGKASGGKLIGLFSVWVIGRIAYWMSGYLPAAVVAVADLAYIPVLLLIITPPLMAASNRRQMIFVPIMAMVFLGDLMVHLDSLGVTWLGSWLTAQRGLVLGLDMIMVLITIMGGRVIPSFTSSTLGHGDPTIKVVQRPWVEKIILPATALVALADLIFGFDHVISGTLALIVGVLHGVRMSGWQTRRTLANPILWVLHLGYAWLVVGFVLKGFAVLTPWIDPISAFHAQTVGAIGIITLGIMTRASLGHSGRVIRAAPSITLAYILIALAALVRVLGAAIAPDVSLPYLGSLEVGLSGTLWALGFLLYTIHYTPIFLKPRIDGRPG</sequence>
<name>A0A4V2UNK9_9PROT</name>
<keyword evidence="3" id="KW-1185">Reference proteome</keyword>
<feature type="transmembrane region" description="Helical" evidence="1">
    <location>
        <begin position="99"/>
        <end position="115"/>
    </location>
</feature>
<dbReference type="InterPro" id="IPR010266">
    <property type="entry name" value="NnrS"/>
</dbReference>
<feature type="transmembrane region" description="Helical" evidence="1">
    <location>
        <begin position="316"/>
        <end position="337"/>
    </location>
</feature>
<dbReference type="RefSeq" id="WP_165886299.1">
    <property type="nucleotide sequence ID" value="NZ_CP119676.1"/>
</dbReference>
<feature type="transmembrane region" description="Helical" evidence="1">
    <location>
        <begin position="254"/>
        <end position="272"/>
    </location>
</feature>
<proteinExistence type="predicted"/>
<keyword evidence="1" id="KW-0812">Transmembrane</keyword>